<feature type="compositionally biased region" description="Polar residues" evidence="5">
    <location>
        <begin position="113"/>
        <end position="125"/>
    </location>
</feature>
<keyword evidence="2 4" id="KW-0863">Zinc-finger</keyword>
<dbReference type="HOGENOM" id="CLU_069467_0_0_1"/>
<organism evidence="8">
    <name type="scientific">Drosophila grimshawi</name>
    <name type="common">Hawaiian fruit fly</name>
    <name type="synonym">Idiomyia grimshawi</name>
    <dbReference type="NCBI Taxonomy" id="7222"/>
    <lineage>
        <taxon>Eukaryota</taxon>
        <taxon>Metazoa</taxon>
        <taxon>Ecdysozoa</taxon>
        <taxon>Arthropoda</taxon>
        <taxon>Hexapoda</taxon>
        <taxon>Insecta</taxon>
        <taxon>Pterygota</taxon>
        <taxon>Neoptera</taxon>
        <taxon>Endopterygota</taxon>
        <taxon>Diptera</taxon>
        <taxon>Brachycera</taxon>
        <taxon>Muscomorpha</taxon>
        <taxon>Ephydroidea</taxon>
        <taxon>Drosophilidae</taxon>
        <taxon>Drosophila</taxon>
        <taxon>Hawaiian Drosophila</taxon>
    </lineage>
</organism>
<dbReference type="AlphaFoldDB" id="B4IXR3"/>
<protein>
    <submittedName>
        <fullName evidence="7">GH14652</fullName>
    </submittedName>
</protein>
<feature type="region of interest" description="Disordered" evidence="5">
    <location>
        <begin position="105"/>
        <end position="152"/>
    </location>
</feature>
<accession>B4IXR3</accession>
<gene>
    <name evidence="7" type="primary">Dgri\GH14652</name>
    <name evidence="7" type="ORF">Dgri_GH14652</name>
</gene>
<dbReference type="InParanoid" id="B4IXR3"/>
<dbReference type="GO" id="GO:0003677">
    <property type="term" value="F:DNA binding"/>
    <property type="evidence" value="ECO:0007669"/>
    <property type="project" value="InterPro"/>
</dbReference>
<feature type="compositionally biased region" description="Low complexity" evidence="5">
    <location>
        <begin position="203"/>
        <end position="223"/>
    </location>
</feature>
<dbReference type="OMA" id="KWRYYCL"/>
<dbReference type="SMART" id="SM00614">
    <property type="entry name" value="ZnF_BED"/>
    <property type="match status" value="1"/>
</dbReference>
<evidence type="ECO:0000256" key="1">
    <source>
        <dbReference type="ARBA" id="ARBA00022723"/>
    </source>
</evidence>
<evidence type="ECO:0000313" key="7">
    <source>
        <dbReference type="EMBL" id="EDV97525.1"/>
    </source>
</evidence>
<dbReference type="eggNOG" id="ENOG502T9C4">
    <property type="taxonomic scope" value="Eukaryota"/>
</dbReference>
<name>B4IXR3_DROGR</name>
<keyword evidence="3" id="KW-0862">Zinc</keyword>
<dbReference type="PROSITE" id="PS50808">
    <property type="entry name" value="ZF_BED"/>
    <property type="match status" value="1"/>
</dbReference>
<evidence type="ECO:0000256" key="4">
    <source>
        <dbReference type="PROSITE-ProRule" id="PRU00027"/>
    </source>
</evidence>
<dbReference type="PhylomeDB" id="B4IXR3"/>
<dbReference type="GO" id="GO:0008270">
    <property type="term" value="F:zinc ion binding"/>
    <property type="evidence" value="ECO:0007669"/>
    <property type="project" value="UniProtKB-KW"/>
</dbReference>
<evidence type="ECO:0000259" key="6">
    <source>
        <dbReference type="PROSITE" id="PS50808"/>
    </source>
</evidence>
<feature type="region of interest" description="Disordered" evidence="5">
    <location>
        <begin position="194"/>
        <end position="224"/>
    </location>
</feature>
<dbReference type="EMBL" id="CH916366">
    <property type="protein sequence ID" value="EDV97525.1"/>
    <property type="molecule type" value="Genomic_DNA"/>
</dbReference>
<sequence length="313" mass="36042">MYILNVPEEEAKCTESQLDILLKIHDGQYRLVKKNKRSSVWNVYREIARPDGTKLKWRYYCLGCKRVMQSTGGTTSNLRIHKCHVRYLKQHGKDDELPKYQRIASRHTMQRMPATNTANRRQTQTYDEDSDEPEAEAAEEEEDYEESELSGRAGQTAYVSIQQLEHMDASAEISFNAAPNEPRPLLKLFSEDESWSPETIEEQQTLTQQQPHSHQQQQSHQQQAAIVEIDPATEDSSQDFSKETIHPNPTHTMQIDASALSEAESYARAWAHTFLKLSEDQKFYAKRSIDELLVLGRLERLNISTVTSLTTNL</sequence>
<evidence type="ECO:0000256" key="2">
    <source>
        <dbReference type="ARBA" id="ARBA00022771"/>
    </source>
</evidence>
<dbReference type="Proteomes" id="UP000001070">
    <property type="component" value="Unassembled WGS sequence"/>
</dbReference>
<evidence type="ECO:0000313" key="8">
    <source>
        <dbReference type="Proteomes" id="UP000001070"/>
    </source>
</evidence>
<dbReference type="FunCoup" id="B4IXR3">
    <property type="interactions" value="134"/>
</dbReference>
<keyword evidence="1" id="KW-0479">Metal-binding</keyword>
<keyword evidence="8" id="KW-1185">Reference proteome</keyword>
<dbReference type="InterPro" id="IPR003656">
    <property type="entry name" value="Znf_BED"/>
</dbReference>
<reference evidence="7 8" key="1">
    <citation type="journal article" date="2007" name="Nature">
        <title>Evolution of genes and genomes on the Drosophila phylogeny.</title>
        <authorList>
            <consortium name="Drosophila 12 Genomes Consortium"/>
            <person name="Clark A.G."/>
            <person name="Eisen M.B."/>
            <person name="Smith D.R."/>
            <person name="Bergman C.M."/>
            <person name="Oliver B."/>
            <person name="Markow T.A."/>
            <person name="Kaufman T.C."/>
            <person name="Kellis M."/>
            <person name="Gelbart W."/>
            <person name="Iyer V.N."/>
            <person name="Pollard D.A."/>
            <person name="Sackton T.B."/>
            <person name="Larracuente A.M."/>
            <person name="Singh N.D."/>
            <person name="Abad J.P."/>
            <person name="Abt D.N."/>
            <person name="Adryan B."/>
            <person name="Aguade M."/>
            <person name="Akashi H."/>
            <person name="Anderson W.W."/>
            <person name="Aquadro C.F."/>
            <person name="Ardell D.H."/>
            <person name="Arguello R."/>
            <person name="Artieri C.G."/>
            <person name="Barbash D.A."/>
            <person name="Barker D."/>
            <person name="Barsanti P."/>
            <person name="Batterham P."/>
            <person name="Batzoglou S."/>
            <person name="Begun D."/>
            <person name="Bhutkar A."/>
            <person name="Blanco E."/>
            <person name="Bosak S.A."/>
            <person name="Bradley R.K."/>
            <person name="Brand A.D."/>
            <person name="Brent M.R."/>
            <person name="Brooks A.N."/>
            <person name="Brown R.H."/>
            <person name="Butlin R.K."/>
            <person name="Caggese C."/>
            <person name="Calvi B.R."/>
            <person name="Bernardo de Carvalho A."/>
            <person name="Caspi A."/>
            <person name="Castrezana S."/>
            <person name="Celniker S.E."/>
            <person name="Chang J.L."/>
            <person name="Chapple C."/>
            <person name="Chatterji S."/>
            <person name="Chinwalla A."/>
            <person name="Civetta A."/>
            <person name="Clifton S.W."/>
            <person name="Comeron J.M."/>
            <person name="Costello J.C."/>
            <person name="Coyne J.A."/>
            <person name="Daub J."/>
            <person name="David R.G."/>
            <person name="Delcher A.L."/>
            <person name="Delehaunty K."/>
            <person name="Do C.B."/>
            <person name="Ebling H."/>
            <person name="Edwards K."/>
            <person name="Eickbush T."/>
            <person name="Evans J.D."/>
            <person name="Filipski A."/>
            <person name="Findeiss S."/>
            <person name="Freyhult E."/>
            <person name="Fulton L."/>
            <person name="Fulton R."/>
            <person name="Garcia A.C."/>
            <person name="Gardiner A."/>
            <person name="Garfield D.A."/>
            <person name="Garvin B.E."/>
            <person name="Gibson G."/>
            <person name="Gilbert D."/>
            <person name="Gnerre S."/>
            <person name="Godfrey J."/>
            <person name="Good R."/>
            <person name="Gotea V."/>
            <person name="Gravely B."/>
            <person name="Greenberg A.J."/>
            <person name="Griffiths-Jones S."/>
            <person name="Gross S."/>
            <person name="Guigo R."/>
            <person name="Gustafson E.A."/>
            <person name="Haerty W."/>
            <person name="Hahn M.W."/>
            <person name="Halligan D.L."/>
            <person name="Halpern A.L."/>
            <person name="Halter G.M."/>
            <person name="Han M.V."/>
            <person name="Heger A."/>
            <person name="Hillier L."/>
            <person name="Hinrichs A.S."/>
            <person name="Holmes I."/>
            <person name="Hoskins R.A."/>
            <person name="Hubisz M.J."/>
            <person name="Hultmark D."/>
            <person name="Huntley M.A."/>
            <person name="Jaffe D.B."/>
            <person name="Jagadeeshan S."/>
            <person name="Jeck W.R."/>
            <person name="Johnson J."/>
            <person name="Jones C.D."/>
            <person name="Jordan W.C."/>
            <person name="Karpen G.H."/>
            <person name="Kataoka E."/>
            <person name="Keightley P.D."/>
            <person name="Kheradpour P."/>
            <person name="Kirkness E.F."/>
            <person name="Koerich L.B."/>
            <person name="Kristiansen K."/>
            <person name="Kudrna D."/>
            <person name="Kulathinal R.J."/>
            <person name="Kumar S."/>
            <person name="Kwok R."/>
            <person name="Lander E."/>
            <person name="Langley C.H."/>
            <person name="Lapoint R."/>
            <person name="Lazzaro B.P."/>
            <person name="Lee S.J."/>
            <person name="Levesque L."/>
            <person name="Li R."/>
            <person name="Lin C.F."/>
            <person name="Lin M.F."/>
            <person name="Lindblad-Toh K."/>
            <person name="Llopart A."/>
            <person name="Long M."/>
            <person name="Low L."/>
            <person name="Lozovsky E."/>
            <person name="Lu J."/>
            <person name="Luo M."/>
            <person name="Machado C.A."/>
            <person name="Makalowski W."/>
            <person name="Marzo M."/>
            <person name="Matsuda M."/>
            <person name="Matzkin L."/>
            <person name="McAllister B."/>
            <person name="McBride C.S."/>
            <person name="McKernan B."/>
            <person name="McKernan K."/>
            <person name="Mendez-Lago M."/>
            <person name="Minx P."/>
            <person name="Mollenhauer M.U."/>
            <person name="Montooth K."/>
            <person name="Mount S.M."/>
            <person name="Mu X."/>
            <person name="Myers E."/>
            <person name="Negre B."/>
            <person name="Newfeld S."/>
            <person name="Nielsen R."/>
            <person name="Noor M.A."/>
            <person name="O'Grady P."/>
            <person name="Pachter L."/>
            <person name="Papaceit M."/>
            <person name="Parisi M.J."/>
            <person name="Parisi M."/>
            <person name="Parts L."/>
            <person name="Pedersen J.S."/>
            <person name="Pesole G."/>
            <person name="Phillippy A.M."/>
            <person name="Ponting C.P."/>
            <person name="Pop M."/>
            <person name="Porcelli D."/>
            <person name="Powell J.R."/>
            <person name="Prohaska S."/>
            <person name="Pruitt K."/>
            <person name="Puig M."/>
            <person name="Quesneville H."/>
            <person name="Ram K.R."/>
            <person name="Rand D."/>
            <person name="Rasmussen M.D."/>
            <person name="Reed L.K."/>
            <person name="Reenan R."/>
            <person name="Reily A."/>
            <person name="Remington K.A."/>
            <person name="Rieger T.T."/>
            <person name="Ritchie M.G."/>
            <person name="Robin C."/>
            <person name="Rogers Y.H."/>
            <person name="Rohde C."/>
            <person name="Rozas J."/>
            <person name="Rubenfield M.J."/>
            <person name="Ruiz A."/>
            <person name="Russo S."/>
            <person name="Salzberg S.L."/>
            <person name="Sanchez-Gracia A."/>
            <person name="Saranga D.J."/>
            <person name="Sato H."/>
            <person name="Schaeffer S.W."/>
            <person name="Schatz M.C."/>
            <person name="Schlenke T."/>
            <person name="Schwartz R."/>
            <person name="Segarra C."/>
            <person name="Singh R.S."/>
            <person name="Sirot L."/>
            <person name="Sirota M."/>
            <person name="Sisneros N.B."/>
            <person name="Smith C.D."/>
            <person name="Smith T.F."/>
            <person name="Spieth J."/>
            <person name="Stage D.E."/>
            <person name="Stark A."/>
            <person name="Stephan W."/>
            <person name="Strausberg R.L."/>
            <person name="Strempel S."/>
            <person name="Sturgill D."/>
            <person name="Sutton G."/>
            <person name="Sutton G.G."/>
            <person name="Tao W."/>
            <person name="Teichmann S."/>
            <person name="Tobari Y.N."/>
            <person name="Tomimura Y."/>
            <person name="Tsolas J.M."/>
            <person name="Valente V.L."/>
            <person name="Venter E."/>
            <person name="Venter J.C."/>
            <person name="Vicario S."/>
            <person name="Vieira F.G."/>
            <person name="Vilella A.J."/>
            <person name="Villasante A."/>
            <person name="Walenz B."/>
            <person name="Wang J."/>
            <person name="Wasserman M."/>
            <person name="Watts T."/>
            <person name="Wilson D."/>
            <person name="Wilson R.K."/>
            <person name="Wing R.A."/>
            <person name="Wolfner M.F."/>
            <person name="Wong A."/>
            <person name="Wong G.K."/>
            <person name="Wu C.I."/>
            <person name="Wu G."/>
            <person name="Yamamoto D."/>
            <person name="Yang H.P."/>
            <person name="Yang S.P."/>
            <person name="Yorke J.A."/>
            <person name="Yoshida K."/>
            <person name="Zdobnov E."/>
            <person name="Zhang P."/>
            <person name="Zhang Y."/>
            <person name="Zimin A.V."/>
            <person name="Baldwin J."/>
            <person name="Abdouelleil A."/>
            <person name="Abdulkadir J."/>
            <person name="Abebe A."/>
            <person name="Abera B."/>
            <person name="Abreu J."/>
            <person name="Acer S.C."/>
            <person name="Aftuck L."/>
            <person name="Alexander A."/>
            <person name="An P."/>
            <person name="Anderson E."/>
            <person name="Anderson S."/>
            <person name="Arachi H."/>
            <person name="Azer M."/>
            <person name="Bachantsang P."/>
            <person name="Barry A."/>
            <person name="Bayul T."/>
            <person name="Berlin A."/>
            <person name="Bessette D."/>
            <person name="Bloom T."/>
            <person name="Blye J."/>
            <person name="Boguslavskiy L."/>
            <person name="Bonnet C."/>
            <person name="Boukhgalter B."/>
            <person name="Bourzgui I."/>
            <person name="Brown A."/>
            <person name="Cahill P."/>
            <person name="Channer S."/>
            <person name="Cheshatsang Y."/>
            <person name="Chuda L."/>
            <person name="Citroen M."/>
            <person name="Collymore A."/>
            <person name="Cooke P."/>
            <person name="Costello M."/>
            <person name="D'Aco K."/>
            <person name="Daza R."/>
            <person name="De Haan G."/>
            <person name="DeGray S."/>
            <person name="DeMaso C."/>
            <person name="Dhargay N."/>
            <person name="Dooley K."/>
            <person name="Dooley E."/>
            <person name="Doricent M."/>
            <person name="Dorje P."/>
            <person name="Dorjee K."/>
            <person name="Dupes A."/>
            <person name="Elong R."/>
            <person name="Falk J."/>
            <person name="Farina A."/>
            <person name="Faro S."/>
            <person name="Ferguson D."/>
            <person name="Fisher S."/>
            <person name="Foley C.D."/>
            <person name="Franke A."/>
            <person name="Friedrich D."/>
            <person name="Gadbois L."/>
            <person name="Gearin G."/>
            <person name="Gearin C.R."/>
            <person name="Giannoukos G."/>
            <person name="Goode T."/>
            <person name="Graham J."/>
            <person name="Grandbois E."/>
            <person name="Grewal S."/>
            <person name="Gyaltsen K."/>
            <person name="Hafez N."/>
            <person name="Hagos B."/>
            <person name="Hall J."/>
            <person name="Henson C."/>
            <person name="Hollinger A."/>
            <person name="Honan T."/>
            <person name="Huard M.D."/>
            <person name="Hughes L."/>
            <person name="Hurhula B."/>
            <person name="Husby M.E."/>
            <person name="Kamat A."/>
            <person name="Kanga B."/>
            <person name="Kashin S."/>
            <person name="Khazanovich D."/>
            <person name="Kisner P."/>
            <person name="Lance K."/>
            <person name="Lara M."/>
            <person name="Lee W."/>
            <person name="Lennon N."/>
            <person name="Letendre F."/>
            <person name="LeVine R."/>
            <person name="Lipovsky A."/>
            <person name="Liu X."/>
            <person name="Liu J."/>
            <person name="Liu S."/>
            <person name="Lokyitsang T."/>
            <person name="Lokyitsang Y."/>
            <person name="Lubonja R."/>
            <person name="Lui A."/>
            <person name="MacDonald P."/>
            <person name="Magnisalis V."/>
            <person name="Maru K."/>
            <person name="Matthews C."/>
            <person name="McCusker W."/>
            <person name="McDonough S."/>
            <person name="Mehta T."/>
            <person name="Meldrim J."/>
            <person name="Meneus L."/>
            <person name="Mihai O."/>
            <person name="Mihalev A."/>
            <person name="Mihova T."/>
            <person name="Mittelman R."/>
            <person name="Mlenga V."/>
            <person name="Montmayeur A."/>
            <person name="Mulrain L."/>
            <person name="Navidi A."/>
            <person name="Naylor J."/>
            <person name="Negash T."/>
            <person name="Nguyen T."/>
            <person name="Nguyen N."/>
            <person name="Nicol R."/>
            <person name="Norbu C."/>
            <person name="Norbu N."/>
            <person name="Novod N."/>
            <person name="O'Neill B."/>
            <person name="Osman S."/>
            <person name="Markiewicz E."/>
            <person name="Oyono O.L."/>
            <person name="Patti C."/>
            <person name="Phunkhang P."/>
            <person name="Pierre F."/>
            <person name="Priest M."/>
            <person name="Raghuraman S."/>
            <person name="Rege F."/>
            <person name="Reyes R."/>
            <person name="Rise C."/>
            <person name="Rogov P."/>
            <person name="Ross K."/>
            <person name="Ryan E."/>
            <person name="Settipalli S."/>
            <person name="Shea T."/>
            <person name="Sherpa N."/>
            <person name="Shi L."/>
            <person name="Shih D."/>
            <person name="Sparrow T."/>
            <person name="Spaulding J."/>
            <person name="Stalker J."/>
            <person name="Stange-Thomann N."/>
            <person name="Stavropoulos S."/>
            <person name="Stone C."/>
            <person name="Strader C."/>
            <person name="Tesfaye S."/>
            <person name="Thomson T."/>
            <person name="Thoulutsang Y."/>
            <person name="Thoulutsang D."/>
            <person name="Topham K."/>
            <person name="Topping I."/>
            <person name="Tsamla T."/>
            <person name="Vassiliev H."/>
            <person name="Vo A."/>
            <person name="Wangchuk T."/>
            <person name="Wangdi T."/>
            <person name="Weiand M."/>
            <person name="Wilkinson J."/>
            <person name="Wilson A."/>
            <person name="Yadav S."/>
            <person name="Young G."/>
            <person name="Yu Q."/>
            <person name="Zembek L."/>
            <person name="Zhong D."/>
            <person name="Zimmer A."/>
            <person name="Zwirko Z."/>
            <person name="Jaffe D.B."/>
            <person name="Alvarez P."/>
            <person name="Brockman W."/>
            <person name="Butler J."/>
            <person name="Chin C."/>
            <person name="Gnerre S."/>
            <person name="Grabherr M."/>
            <person name="Kleber M."/>
            <person name="Mauceli E."/>
            <person name="MacCallum I."/>
        </authorList>
    </citation>
    <scope>NUCLEOTIDE SEQUENCE [LARGE SCALE GENOMIC DNA]</scope>
    <source>
        <strain evidence="8">Tucson 15287-2541.00</strain>
    </source>
</reference>
<feature type="compositionally biased region" description="Acidic residues" evidence="5">
    <location>
        <begin position="126"/>
        <end position="148"/>
    </location>
</feature>
<evidence type="ECO:0000256" key="5">
    <source>
        <dbReference type="SAM" id="MobiDB-lite"/>
    </source>
</evidence>
<proteinExistence type="predicted"/>
<dbReference type="OrthoDB" id="7881929at2759"/>
<evidence type="ECO:0000256" key="3">
    <source>
        <dbReference type="ARBA" id="ARBA00022833"/>
    </source>
</evidence>
<dbReference type="KEGG" id="dgr:6558370"/>
<feature type="domain" description="BED-type" evidence="6">
    <location>
        <begin position="35"/>
        <end position="91"/>
    </location>
</feature>